<evidence type="ECO:0000313" key="2">
    <source>
        <dbReference type="Proteomes" id="UP000230215"/>
    </source>
</evidence>
<protein>
    <submittedName>
        <fullName evidence="1">Uncharacterized protein</fullName>
    </submittedName>
</protein>
<accession>A0A2M7H0T0</accession>
<dbReference type="Proteomes" id="UP000230215">
    <property type="component" value="Unassembled WGS sequence"/>
</dbReference>
<name>A0A2M7H0T0_9BACT</name>
<comment type="caution">
    <text evidence="1">The sequence shown here is derived from an EMBL/GenBank/DDBJ whole genome shotgun (WGS) entry which is preliminary data.</text>
</comment>
<dbReference type="EMBL" id="PFGB01000078">
    <property type="protein sequence ID" value="PIW34711.1"/>
    <property type="molecule type" value="Genomic_DNA"/>
</dbReference>
<organism evidence="1 2">
    <name type="scientific">Candidatus Nealsonbacteria bacterium CG15_BIG_FIL_POST_REV_8_21_14_020_37_12</name>
    <dbReference type="NCBI Taxonomy" id="1974716"/>
    <lineage>
        <taxon>Bacteria</taxon>
        <taxon>Candidatus Nealsoniibacteriota</taxon>
    </lineage>
</organism>
<proteinExistence type="predicted"/>
<evidence type="ECO:0000313" key="1">
    <source>
        <dbReference type="EMBL" id="PIW34711.1"/>
    </source>
</evidence>
<sequence length="510" mass="59236">MITVMKYSIIKKIKTVVQKNQGFDVIIVVASIGNKEYWERRLEASKNEILSPKTQIIIIEEDWPGGAGQLLGTLYAWKSANEILNLKELLEKEGKVAIYHAAGYGKRMAPLCGTEVNNKPGVKLPKIIKIGDRETLLRVLEAAIFSTQIFAKSRKGRICVFWGDQVFLPFRTPKLETKLPVEIFGIEKGLSLSKKDWQRDWQQYGVLIPTKKRGILMREKISWQKFQRFLEKGYLQKDQEEKVTLFKSLGCFSISLPFLETLFEEFFKEIELRRRNLSTDFHLWVPLTSRKREYQTEGGSGIYWERIKKIRRNFFQKTGKKRIIGEKNLGEKTFWWDYGNLKIYFINLLKLIKKTDEGEAAREFFEAEKYLIKRRFAKGLKIKNSILINSEIGGGKIENVILVDSKILWAKIKNGVIISTQAKGVFTQRGKLVRNILLYNVKEETNVKTLPAEVVTDIIPGEGTKIRMRTSLLRDGRRDWQVRLPKNIFAYSEIERLLARIANATIRFRT</sequence>
<dbReference type="AlphaFoldDB" id="A0A2M7H0T0"/>
<gene>
    <name evidence="1" type="ORF">COW25_02515</name>
</gene>
<reference evidence="2" key="1">
    <citation type="submission" date="2017-09" db="EMBL/GenBank/DDBJ databases">
        <title>Depth-based differentiation of microbial function through sediment-hosted aquifers and enrichment of novel symbionts in the deep terrestrial subsurface.</title>
        <authorList>
            <person name="Probst A.J."/>
            <person name="Ladd B."/>
            <person name="Jarett J.K."/>
            <person name="Geller-Mcgrath D.E."/>
            <person name="Sieber C.M.K."/>
            <person name="Emerson J.B."/>
            <person name="Anantharaman K."/>
            <person name="Thomas B.C."/>
            <person name="Malmstrom R."/>
            <person name="Stieglmeier M."/>
            <person name="Klingl A."/>
            <person name="Woyke T."/>
            <person name="Ryan C.M."/>
            <person name="Banfield J.F."/>
        </authorList>
    </citation>
    <scope>NUCLEOTIDE SEQUENCE [LARGE SCALE GENOMIC DNA]</scope>
</reference>